<dbReference type="GO" id="GO:0035447">
    <property type="term" value="F:mycothiol synthase activity"/>
    <property type="evidence" value="ECO:0007669"/>
    <property type="project" value="UniProtKB-EC"/>
</dbReference>
<dbReference type="PIRSF" id="PIRSF021524">
    <property type="entry name" value="MSH_acetyltransferase"/>
    <property type="match status" value="1"/>
</dbReference>
<dbReference type="CDD" id="cd04301">
    <property type="entry name" value="NAT_SF"/>
    <property type="match status" value="1"/>
</dbReference>
<keyword evidence="1 5" id="KW-0808">Transferase</keyword>
<dbReference type="Pfam" id="PF00583">
    <property type="entry name" value="Acetyltransf_1"/>
    <property type="match status" value="1"/>
</dbReference>
<evidence type="ECO:0000259" key="4">
    <source>
        <dbReference type="PROSITE" id="PS51186"/>
    </source>
</evidence>
<dbReference type="Gene3D" id="3.40.630.30">
    <property type="match status" value="1"/>
</dbReference>
<proteinExistence type="inferred from homology"/>
<gene>
    <name evidence="5" type="primary">mshD_23</name>
    <name evidence="5" type="ORF">GALL_493280</name>
</gene>
<protein>
    <submittedName>
        <fullName evidence="5">Mycothiol acetyltransferase</fullName>
        <ecNumber evidence="5">2.3.1.189</ecNumber>
    </submittedName>
</protein>
<name>A0A1J5PBN5_9ZZZZ</name>
<dbReference type="NCBIfam" id="TIGR03448">
    <property type="entry name" value="mycothiol_MshD"/>
    <property type="match status" value="1"/>
</dbReference>
<evidence type="ECO:0000256" key="1">
    <source>
        <dbReference type="ARBA" id="ARBA00022679"/>
    </source>
</evidence>
<dbReference type="HAMAP" id="MF_01698">
    <property type="entry name" value="MshD"/>
    <property type="match status" value="1"/>
</dbReference>
<comment type="caution">
    <text evidence="5">The sequence shown here is derived from an EMBL/GenBank/DDBJ whole genome shotgun (WGS) entry which is preliminary data.</text>
</comment>
<evidence type="ECO:0000256" key="2">
    <source>
        <dbReference type="ARBA" id="ARBA00022737"/>
    </source>
</evidence>
<dbReference type="AlphaFoldDB" id="A0A1J5PBN5"/>
<keyword evidence="2" id="KW-0677">Repeat</keyword>
<feature type="domain" description="N-acetyltransferase" evidence="4">
    <location>
        <begin position="124"/>
        <end position="289"/>
    </location>
</feature>
<dbReference type="InterPro" id="IPR050832">
    <property type="entry name" value="Bact_Acetyltransf"/>
</dbReference>
<organism evidence="5">
    <name type="scientific">mine drainage metagenome</name>
    <dbReference type="NCBI Taxonomy" id="410659"/>
    <lineage>
        <taxon>unclassified sequences</taxon>
        <taxon>metagenomes</taxon>
        <taxon>ecological metagenomes</taxon>
    </lineage>
</organism>
<dbReference type="InterPro" id="IPR000182">
    <property type="entry name" value="GNAT_dom"/>
</dbReference>
<dbReference type="PANTHER" id="PTHR43877">
    <property type="entry name" value="AMINOALKYLPHOSPHONATE N-ACETYLTRANSFERASE-RELATED-RELATED"/>
    <property type="match status" value="1"/>
</dbReference>
<dbReference type="InterPro" id="IPR016181">
    <property type="entry name" value="Acyl_CoA_acyltransferase"/>
</dbReference>
<feature type="domain" description="N-acetyltransferase" evidence="4">
    <location>
        <begin position="1"/>
        <end position="112"/>
    </location>
</feature>
<keyword evidence="3 5" id="KW-0012">Acyltransferase</keyword>
<dbReference type="EMBL" id="MLJW01004933">
    <property type="protein sequence ID" value="OIQ69073.1"/>
    <property type="molecule type" value="Genomic_DNA"/>
</dbReference>
<dbReference type="PROSITE" id="PS51186">
    <property type="entry name" value="GNAT"/>
    <property type="match status" value="2"/>
</dbReference>
<accession>A0A1J5PBN5</accession>
<sequence>MNPLSEHVALHLRAGGDAADTHFTLTDDTGQIIGYAHLDQTDVIAGPSAELVVHPLARKQGGGRLLTTELVRVAGPRLRLWSHGDLPAGESLANALGFTRVREVIQMRRSLELPFPKLQLPPEITIECFDPIRDARGWLGLNARVFADHPEQSSWTADDLAMRMKEVWFDPCGFLLARRGGRCIAFCWTKVHGEGGPHVHHHGEAHGHDPIGEIYVIGVGPEFQGQGLGRLLTLAGMNYLQGIGLRTVMLYVEGDNNRALKLYEDLGFTRWGKDVMYRQASVHTPDTRI</sequence>
<evidence type="ECO:0000256" key="3">
    <source>
        <dbReference type="ARBA" id="ARBA00023315"/>
    </source>
</evidence>
<evidence type="ECO:0000313" key="5">
    <source>
        <dbReference type="EMBL" id="OIQ69073.1"/>
    </source>
</evidence>
<dbReference type="SUPFAM" id="SSF55729">
    <property type="entry name" value="Acyl-CoA N-acyltransferases (Nat)"/>
    <property type="match status" value="1"/>
</dbReference>
<dbReference type="EC" id="2.3.1.189" evidence="5"/>
<dbReference type="InterPro" id="IPR017813">
    <property type="entry name" value="Mycothiol_AcTrfase"/>
</dbReference>
<reference evidence="5" key="1">
    <citation type="submission" date="2016-10" db="EMBL/GenBank/DDBJ databases">
        <title>Sequence of Gallionella enrichment culture.</title>
        <authorList>
            <person name="Poehlein A."/>
            <person name="Muehling M."/>
            <person name="Daniel R."/>
        </authorList>
    </citation>
    <scope>NUCLEOTIDE SEQUENCE</scope>
</reference>